<dbReference type="GO" id="GO:0048471">
    <property type="term" value="C:perinuclear region of cytoplasm"/>
    <property type="evidence" value="ECO:0007669"/>
    <property type="project" value="TreeGrafter"/>
</dbReference>
<protein>
    <submittedName>
        <fullName evidence="7">Uncharacterized protein</fullName>
    </submittedName>
</protein>
<dbReference type="OMA" id="INSAWRM"/>
<dbReference type="GO" id="GO:0006511">
    <property type="term" value="P:ubiquitin-dependent protein catabolic process"/>
    <property type="evidence" value="ECO:0007669"/>
    <property type="project" value="TreeGrafter"/>
</dbReference>
<name>A0A553PQ66_TIGCA</name>
<sequence>MSNPDDKDENGLSRAVLEPPPPYVEAPGSSDMIAIPLGDEPPPEYSVAAKLPSYEESERSTTGKPVVHNLNEPALNQTSGSLASSSRRLPSRTRGLPRFTLLAAFPHHDPEDPIGRELDELEGDHALLGNDLVFFTAFLTSFLFNWIGFLLLMCFCHTVAARYGALAGFGLSLTKWTMIVKRSTEFAKSDNSWLWWLIMAFGLLICVRAIIQYLQIKRSWSSLSSHARERLLFFY</sequence>
<evidence type="ECO:0000256" key="1">
    <source>
        <dbReference type="ARBA" id="ARBA00004141"/>
    </source>
</evidence>
<feature type="transmembrane region" description="Helical" evidence="6">
    <location>
        <begin position="193"/>
        <end position="211"/>
    </location>
</feature>
<dbReference type="PANTHER" id="PTHR13396:SF5">
    <property type="entry name" value="NEDD4 FAMILY INTERACTING PROTEIN"/>
    <property type="match status" value="1"/>
</dbReference>
<comment type="subcellular location">
    <subcellularLocation>
        <location evidence="1">Membrane</location>
        <topology evidence="1">Multi-pass membrane protein</topology>
    </subcellularLocation>
</comment>
<proteinExistence type="predicted"/>
<dbReference type="GO" id="GO:0016020">
    <property type="term" value="C:membrane"/>
    <property type="evidence" value="ECO:0007669"/>
    <property type="project" value="UniProtKB-SubCell"/>
</dbReference>
<organism evidence="7 8">
    <name type="scientific">Tigriopus californicus</name>
    <name type="common">Marine copepod</name>
    <dbReference type="NCBI Taxonomy" id="6832"/>
    <lineage>
        <taxon>Eukaryota</taxon>
        <taxon>Metazoa</taxon>
        <taxon>Ecdysozoa</taxon>
        <taxon>Arthropoda</taxon>
        <taxon>Crustacea</taxon>
        <taxon>Multicrustacea</taxon>
        <taxon>Hexanauplia</taxon>
        <taxon>Copepoda</taxon>
        <taxon>Harpacticoida</taxon>
        <taxon>Harpacticidae</taxon>
        <taxon>Tigriopus</taxon>
    </lineage>
</organism>
<evidence type="ECO:0000256" key="5">
    <source>
        <dbReference type="SAM" id="MobiDB-lite"/>
    </source>
</evidence>
<dbReference type="Pfam" id="PF10176">
    <property type="entry name" value="NEDD4_Bsd2"/>
    <property type="match status" value="1"/>
</dbReference>
<dbReference type="EMBL" id="VCGU01000002">
    <property type="protein sequence ID" value="TRY79801.1"/>
    <property type="molecule type" value="Genomic_DNA"/>
</dbReference>
<dbReference type="GO" id="GO:0005794">
    <property type="term" value="C:Golgi apparatus"/>
    <property type="evidence" value="ECO:0007669"/>
    <property type="project" value="TreeGrafter"/>
</dbReference>
<feature type="region of interest" description="Disordered" evidence="5">
    <location>
        <begin position="1"/>
        <end position="91"/>
    </location>
</feature>
<comment type="caution">
    <text evidence="7">The sequence shown here is derived from an EMBL/GenBank/DDBJ whole genome shotgun (WGS) entry which is preliminary data.</text>
</comment>
<dbReference type="STRING" id="6832.A0A553PQ66"/>
<dbReference type="Proteomes" id="UP000318571">
    <property type="component" value="Chromosome 6"/>
</dbReference>
<evidence type="ECO:0000256" key="3">
    <source>
        <dbReference type="ARBA" id="ARBA00022989"/>
    </source>
</evidence>
<dbReference type="GO" id="GO:0050699">
    <property type="term" value="F:WW domain binding"/>
    <property type="evidence" value="ECO:0007669"/>
    <property type="project" value="TreeGrafter"/>
</dbReference>
<keyword evidence="4 6" id="KW-0472">Membrane</keyword>
<reference evidence="7 8" key="1">
    <citation type="journal article" date="2018" name="Nat. Ecol. Evol.">
        <title>Genomic signatures of mitonuclear coevolution across populations of Tigriopus californicus.</title>
        <authorList>
            <person name="Barreto F.S."/>
            <person name="Watson E.T."/>
            <person name="Lima T.G."/>
            <person name="Willett C.S."/>
            <person name="Edmands S."/>
            <person name="Li W."/>
            <person name="Burton R.S."/>
        </authorList>
    </citation>
    <scope>NUCLEOTIDE SEQUENCE [LARGE SCALE GENOMIC DNA]</scope>
    <source>
        <strain evidence="7 8">San Diego</strain>
    </source>
</reference>
<dbReference type="GO" id="GO:0005783">
    <property type="term" value="C:endoplasmic reticulum"/>
    <property type="evidence" value="ECO:0007669"/>
    <property type="project" value="TreeGrafter"/>
</dbReference>
<keyword evidence="2 6" id="KW-0812">Transmembrane</keyword>
<dbReference type="PANTHER" id="PTHR13396">
    <property type="entry name" value="NEDD4 FAMILY INTERACTING PROTEIN 1/2"/>
    <property type="match status" value="1"/>
</dbReference>
<feature type="compositionally biased region" description="Low complexity" evidence="5">
    <location>
        <begin position="78"/>
        <end position="91"/>
    </location>
</feature>
<keyword evidence="8" id="KW-1185">Reference proteome</keyword>
<evidence type="ECO:0000256" key="4">
    <source>
        <dbReference type="ARBA" id="ARBA00023136"/>
    </source>
</evidence>
<accession>A0A553PQ66</accession>
<evidence type="ECO:0000256" key="2">
    <source>
        <dbReference type="ARBA" id="ARBA00022692"/>
    </source>
</evidence>
<evidence type="ECO:0000313" key="8">
    <source>
        <dbReference type="Proteomes" id="UP000318571"/>
    </source>
</evidence>
<dbReference type="InterPro" id="IPR019325">
    <property type="entry name" value="NEDD4/Bsd2"/>
</dbReference>
<feature type="transmembrane region" description="Helical" evidence="6">
    <location>
        <begin position="163"/>
        <end position="181"/>
    </location>
</feature>
<dbReference type="OrthoDB" id="10003116at2759"/>
<dbReference type="GO" id="GO:0031398">
    <property type="term" value="P:positive regulation of protein ubiquitination"/>
    <property type="evidence" value="ECO:0007669"/>
    <property type="project" value="TreeGrafter"/>
</dbReference>
<dbReference type="GO" id="GO:0007034">
    <property type="term" value="P:vacuolar transport"/>
    <property type="evidence" value="ECO:0007669"/>
    <property type="project" value="InterPro"/>
</dbReference>
<evidence type="ECO:0000313" key="7">
    <source>
        <dbReference type="EMBL" id="TRY79801.1"/>
    </source>
</evidence>
<keyword evidence="3 6" id="KW-1133">Transmembrane helix</keyword>
<feature type="transmembrane region" description="Helical" evidence="6">
    <location>
        <begin position="132"/>
        <end position="156"/>
    </location>
</feature>
<evidence type="ECO:0000256" key="6">
    <source>
        <dbReference type="SAM" id="Phobius"/>
    </source>
</evidence>
<dbReference type="AlphaFoldDB" id="A0A553PQ66"/>
<dbReference type="CDD" id="cd22212">
    <property type="entry name" value="NDFIP-like"/>
    <property type="match status" value="1"/>
</dbReference>
<gene>
    <name evidence="7" type="ORF">TCAL_06065</name>
</gene>
<dbReference type="GO" id="GO:0030001">
    <property type="term" value="P:metal ion transport"/>
    <property type="evidence" value="ECO:0007669"/>
    <property type="project" value="InterPro"/>
</dbReference>